<dbReference type="Gene3D" id="3.60.120.10">
    <property type="entry name" value="Anthranilate synthase"/>
    <property type="match status" value="1"/>
</dbReference>
<comment type="similarity">
    <text evidence="3 15">Belongs to the anthranilate synthase component I family.</text>
</comment>
<comment type="function">
    <text evidence="13 15">Part of a heterotetrameric complex that catalyzes the two-step biosynthesis of anthranilate, an intermediate in the biosynthesis of L-tryptophan. In the first step, the glutamine-binding beta subunit (TrpG) of anthranilate synthase (AS) provides the glutamine amidotransferase activity which generates ammonia as a substrate that, along with chorismate, is used in the second step, catalyzed by the large alpha subunit of AS (TrpE) to produce anthranilate. In the absence of TrpG, TrpE can synthesize anthranilate directly from chorismate and high concentrations of ammonia.</text>
</comment>
<evidence type="ECO:0000256" key="9">
    <source>
        <dbReference type="ARBA" id="ARBA00022822"/>
    </source>
</evidence>
<dbReference type="InterPro" id="IPR015890">
    <property type="entry name" value="Chorismate_C"/>
</dbReference>
<dbReference type="InterPro" id="IPR005256">
    <property type="entry name" value="Anth_synth_I_PabB"/>
</dbReference>
<feature type="domain" description="Chorismate-utilising enzyme C-terminal" evidence="16">
    <location>
        <begin position="195"/>
        <end position="446"/>
    </location>
</feature>
<evidence type="ECO:0000259" key="16">
    <source>
        <dbReference type="Pfam" id="PF00425"/>
    </source>
</evidence>
<evidence type="ECO:0000256" key="15">
    <source>
        <dbReference type="RuleBase" id="RU364045"/>
    </source>
</evidence>
<comment type="subunit">
    <text evidence="4 15">Heterotetramer consisting of two non-identical subunits: a beta subunit (TrpG) and a large alpha subunit (TrpE).</text>
</comment>
<evidence type="ECO:0000256" key="1">
    <source>
        <dbReference type="ARBA" id="ARBA00001946"/>
    </source>
</evidence>
<evidence type="ECO:0000256" key="13">
    <source>
        <dbReference type="ARBA" id="ARBA00025634"/>
    </source>
</evidence>
<dbReference type="PRINTS" id="PR00095">
    <property type="entry name" value="ANTSNTHASEI"/>
</dbReference>
<evidence type="ECO:0000256" key="7">
    <source>
        <dbReference type="ARBA" id="ARBA00022605"/>
    </source>
</evidence>
<dbReference type="Proteomes" id="UP000295756">
    <property type="component" value="Chromosome"/>
</dbReference>
<evidence type="ECO:0000313" key="18">
    <source>
        <dbReference type="EMBL" id="QBR47449.1"/>
    </source>
</evidence>
<dbReference type="InterPro" id="IPR006805">
    <property type="entry name" value="Anth_synth_I_N"/>
</dbReference>
<comment type="catalytic activity">
    <reaction evidence="14 15">
        <text>chorismate + L-glutamine = anthranilate + pyruvate + L-glutamate + H(+)</text>
        <dbReference type="Rhea" id="RHEA:21732"/>
        <dbReference type="ChEBI" id="CHEBI:15361"/>
        <dbReference type="ChEBI" id="CHEBI:15378"/>
        <dbReference type="ChEBI" id="CHEBI:16567"/>
        <dbReference type="ChEBI" id="CHEBI:29748"/>
        <dbReference type="ChEBI" id="CHEBI:29985"/>
        <dbReference type="ChEBI" id="CHEBI:58359"/>
        <dbReference type="EC" id="4.1.3.27"/>
    </reaction>
</comment>
<evidence type="ECO:0000256" key="12">
    <source>
        <dbReference type="ARBA" id="ARBA00023239"/>
    </source>
</evidence>
<keyword evidence="11 15" id="KW-0057">Aromatic amino acid biosynthesis</keyword>
<dbReference type="EC" id="4.1.3.27" evidence="5 15"/>
<organism evidence="18 19">
    <name type="scientific">Leuconostoc kimchii</name>
    <dbReference type="NCBI Taxonomy" id="136609"/>
    <lineage>
        <taxon>Bacteria</taxon>
        <taxon>Bacillati</taxon>
        <taxon>Bacillota</taxon>
        <taxon>Bacilli</taxon>
        <taxon>Lactobacillales</taxon>
        <taxon>Lactobacillaceae</taxon>
        <taxon>Leuconostoc</taxon>
    </lineage>
</organism>
<dbReference type="PANTHER" id="PTHR11236:SF48">
    <property type="entry name" value="ISOCHORISMATE SYNTHASE MENF"/>
    <property type="match status" value="1"/>
</dbReference>
<evidence type="ECO:0000256" key="5">
    <source>
        <dbReference type="ARBA" id="ARBA00012266"/>
    </source>
</evidence>
<evidence type="ECO:0000256" key="6">
    <source>
        <dbReference type="ARBA" id="ARBA00020653"/>
    </source>
</evidence>
<reference evidence="18 19" key="1">
    <citation type="submission" date="2019-03" db="EMBL/GenBank/DDBJ databases">
        <title>Complete Genome Sequence of Leuconostoc kimchii strain NKJ218 Isolated from Homemade Kimchi.</title>
        <authorList>
            <person name="Jung J.Y."/>
            <person name="Jin H.M."/>
            <person name="Jung J.-W."/>
            <person name="Lee S.-Y."/>
            <person name="Ryu B.-G."/>
            <person name="Han S.-S."/>
            <person name="Kang H.K."/>
            <person name="Choi H.W."/>
            <person name="Chung E.J."/>
            <person name="Choi K.-M."/>
        </authorList>
    </citation>
    <scope>NUCLEOTIDE SEQUENCE [LARGE SCALE GENOMIC DNA]</scope>
    <source>
        <strain evidence="18 19">NKJ218</strain>
    </source>
</reference>
<protein>
    <recommendedName>
        <fullName evidence="6 15">Anthranilate synthase component 1</fullName>
        <ecNumber evidence="5 15">4.1.3.27</ecNumber>
    </recommendedName>
</protein>
<keyword evidence="12 15" id="KW-0456">Lyase</keyword>
<keyword evidence="9 15" id="KW-0822">Tryptophan biosynthesis</keyword>
<keyword evidence="8 15" id="KW-0479">Metal-binding</keyword>
<evidence type="ECO:0000256" key="14">
    <source>
        <dbReference type="ARBA" id="ARBA00047683"/>
    </source>
</evidence>
<sequence length="457" mass="50858">MTYETKKLNADTISVISAYLRLRGEHTVLLESVPMSQEKSRYSILGLEPVHEFKATGKNISIDGMLSQSNDPLQTLSDLVVVDSPTNQYLPFQGGAIGYVGFDAIATYENIGKTPLDDLDMPDIHMFLYETFLIFDHQKETLTIVADNVYSHRDPTQLHAVIAAIESRLRQPVDSELVERALPTFEPKSNMTATSFTTMVDRIKQLISAGDMFQMVPSQRFSFDFNDDPFDFYRQLRRTNPSPYMYYMDLGDVQIVGSSPESLVTVRQGVVTTNPIAGTRRRGETAQEDGKIAAELLHNEKELAEHTMLVDLGRNDLGKISNYGSVHVTTLLDIQKYRYVMHLVSEVTGQLRPELSAIAALKATLPAGTVSGAPKVRALQRIYEMEPVKRGVYAGAIGYLSQDDQMDFAIAIRTMIVKNHKGYVQAGAGIVYDSKPADEYQETINKAKALLNLGGRA</sequence>
<accession>A0ABX5SJ96</accession>
<comment type="cofactor">
    <cofactor evidence="1 15">
        <name>Mg(2+)</name>
        <dbReference type="ChEBI" id="CHEBI:18420"/>
    </cofactor>
</comment>
<evidence type="ECO:0000256" key="8">
    <source>
        <dbReference type="ARBA" id="ARBA00022723"/>
    </source>
</evidence>
<evidence type="ECO:0000256" key="10">
    <source>
        <dbReference type="ARBA" id="ARBA00022842"/>
    </source>
</evidence>
<keyword evidence="19" id="KW-1185">Reference proteome</keyword>
<evidence type="ECO:0000256" key="11">
    <source>
        <dbReference type="ARBA" id="ARBA00023141"/>
    </source>
</evidence>
<feature type="domain" description="Anthranilate synthase component I N-terminal" evidence="17">
    <location>
        <begin position="11"/>
        <end position="144"/>
    </location>
</feature>
<evidence type="ECO:0000256" key="2">
    <source>
        <dbReference type="ARBA" id="ARBA00004873"/>
    </source>
</evidence>
<evidence type="ECO:0000313" key="19">
    <source>
        <dbReference type="Proteomes" id="UP000295756"/>
    </source>
</evidence>
<comment type="pathway">
    <text evidence="2 15">Amino-acid biosynthesis; L-tryptophan biosynthesis; L-tryptophan from chorismate: step 1/5.</text>
</comment>
<keyword evidence="10 15" id="KW-0460">Magnesium</keyword>
<proteinExistence type="inferred from homology"/>
<dbReference type="InterPro" id="IPR005801">
    <property type="entry name" value="ADC_synthase"/>
</dbReference>
<dbReference type="InterPro" id="IPR019999">
    <property type="entry name" value="Anth_synth_I-like"/>
</dbReference>
<dbReference type="Pfam" id="PF00425">
    <property type="entry name" value="Chorismate_bind"/>
    <property type="match status" value="1"/>
</dbReference>
<name>A0ABX5SJ96_9LACO</name>
<dbReference type="EMBL" id="CP037939">
    <property type="protein sequence ID" value="QBR47449.1"/>
    <property type="molecule type" value="Genomic_DNA"/>
</dbReference>
<dbReference type="GO" id="GO:0004049">
    <property type="term" value="F:anthranilate synthase activity"/>
    <property type="evidence" value="ECO:0007669"/>
    <property type="project" value="UniProtKB-EC"/>
</dbReference>
<gene>
    <name evidence="15 18" type="primary">trpE</name>
    <name evidence="18" type="ORF">EW139_04685</name>
</gene>
<dbReference type="SUPFAM" id="SSF56322">
    <property type="entry name" value="ADC synthase"/>
    <property type="match status" value="1"/>
</dbReference>
<evidence type="ECO:0000256" key="3">
    <source>
        <dbReference type="ARBA" id="ARBA00009562"/>
    </source>
</evidence>
<dbReference type="RefSeq" id="WP_013102357.1">
    <property type="nucleotide sequence ID" value="NZ_CP037939.1"/>
</dbReference>
<dbReference type="PANTHER" id="PTHR11236">
    <property type="entry name" value="AMINOBENZOATE/ANTHRANILATE SYNTHASE"/>
    <property type="match status" value="1"/>
</dbReference>
<evidence type="ECO:0000259" key="17">
    <source>
        <dbReference type="Pfam" id="PF04715"/>
    </source>
</evidence>
<keyword evidence="7 15" id="KW-0028">Amino-acid biosynthesis</keyword>
<dbReference type="Pfam" id="PF04715">
    <property type="entry name" value="Anth_synt_I_N"/>
    <property type="match status" value="1"/>
</dbReference>
<dbReference type="NCBIfam" id="TIGR00564">
    <property type="entry name" value="trpE_most"/>
    <property type="match status" value="1"/>
</dbReference>
<evidence type="ECO:0000256" key="4">
    <source>
        <dbReference type="ARBA" id="ARBA00011575"/>
    </source>
</evidence>